<proteinExistence type="predicted"/>
<reference evidence="1 2" key="1">
    <citation type="submission" date="2023-03" db="EMBL/GenBank/DDBJ databases">
        <authorList>
            <person name="Pearce D."/>
        </authorList>
    </citation>
    <scope>NUCLEOTIDE SEQUENCE [LARGE SCALE GENOMIC DNA]</scope>
    <source>
        <strain evidence="1">Msz</strain>
    </source>
</reference>
<gene>
    <name evidence="1" type="ORF">MSZNOR_2459</name>
</gene>
<dbReference type="RefSeq" id="WP_051331973.1">
    <property type="nucleotide sequence ID" value="NZ_OX458333.1"/>
</dbReference>
<sequence length="166" mass="18356">MNQVRTLNKVVTSGVVEPFPQSWPPGIKERVIAYLQSLGLSRQDLVEGLAEDCLNRARRRVGRGAVEELLKRAIEEAQRRFDHALARAMRLSPSKDPHPVAAARAALLLTGCPSVADALFENSEPPAETGEMLKDILPRPTPPEAPVSMAEQPLRFWLFKSTHQSS</sequence>
<keyword evidence="2" id="KW-1185">Reference proteome</keyword>
<protein>
    <submittedName>
        <fullName evidence="1">Uncharacterized protein</fullName>
    </submittedName>
</protein>
<organism evidence="1 2">
    <name type="scientific">Methylocaldum szegediense</name>
    <dbReference type="NCBI Taxonomy" id="73780"/>
    <lineage>
        <taxon>Bacteria</taxon>
        <taxon>Pseudomonadati</taxon>
        <taxon>Pseudomonadota</taxon>
        <taxon>Gammaproteobacteria</taxon>
        <taxon>Methylococcales</taxon>
        <taxon>Methylococcaceae</taxon>
        <taxon>Methylocaldum</taxon>
    </lineage>
</organism>
<accession>A0ABN8X7Y4</accession>
<dbReference type="EMBL" id="OX458333">
    <property type="protein sequence ID" value="CAI8848281.1"/>
    <property type="molecule type" value="Genomic_DNA"/>
</dbReference>
<evidence type="ECO:0000313" key="2">
    <source>
        <dbReference type="Proteomes" id="UP001162030"/>
    </source>
</evidence>
<dbReference type="Proteomes" id="UP001162030">
    <property type="component" value="Chromosome"/>
</dbReference>
<name>A0ABN8X7Y4_9GAMM</name>
<evidence type="ECO:0000313" key="1">
    <source>
        <dbReference type="EMBL" id="CAI8848281.1"/>
    </source>
</evidence>